<keyword evidence="13" id="KW-0175">Coiled coil</keyword>
<dbReference type="PROSITE" id="PS00486">
    <property type="entry name" value="DNA_MISMATCH_REPAIR_2"/>
    <property type="match status" value="1"/>
</dbReference>
<dbReference type="Pfam" id="PF00488">
    <property type="entry name" value="MutS_V"/>
    <property type="match status" value="1"/>
</dbReference>
<sequence length="934" mass="105624">MASSSTQQLTLDGTNQNGFRRFLDSLPEKLETTIRIFDRSDWFTVHGSDAIFVANNIFRSKSVIRYYRNGNEKLEYVVLNNANYEKVLRDLLLVRQYRIELYKNKGTKTNQQWYLAEKATPGNLRCFEEIIFGNNEMSESAPVIAIRLVVENGQRIIGVAYADATLYNLGISQFEDNDLMTNLEALMVQIGPKECILVSGETSVDAVKLRQVINKTGVLVTERKKSDFNDKDIVQDLNRLLRIKSGNAATLAEIDQQVAMSCVTALIKYLELLSNVSNFNQFDLVTFDLSQFMKLDSAAVRALNLFPSPSDAGNKLRCLMGVLNYCKTAPGQRLLAQWLKQPLMDIAKIEERLNLVDVFVDDTELRQSVQEDHLKRFPDLQRLAKKFQRSRANLQDCVRVYQSINRVNCLIKALVGYDSAYKDLIRNMYSNPLSDLTTDFQKYQELIETTVDLDSVANHEFVIKPSIDPDLQEYRNQMDDLIEQISRLLSLAARDLGLEANKSIKLESNSQFGYYFRVTLKEEKALRSNKRFMMIDTNKHGVRFTNNNLESLNKSLQEIKSMYDGKQEDFAVEVINIASGYYEPLQSLSRIIAHLDVIVSFAHASTNAPVPYVRPTILDTSDRIIELTEARHPCLEMQDDVAFIPNDVKFAKDDAEFIIITGPNMGGKSTYIRQIGVIVLMAQIGCFVPCSFARISIIDCILARVGAGDSQLKGVSTFMSEMLETSYILKTATEKSLIIIDELGRGTSTYDGFGLAWAISESIAKDIGAFTLFATHFHELTALANDIKSVKNFHVSAMTTEEALTLLYRVKPGVCDQSFGIHVAELAHFPENVVTHAKERAADLENCQAISYVTESDSDRRRDIMEEGEGLIHDFLQKISQISTTERSPQEVYSEIAMLRNSLSSCSNSYIKDLLIITYICGRFRSMIACKRLM</sequence>
<keyword evidence="16" id="KW-1185">Reference proteome</keyword>
<dbReference type="SUPFAM" id="SSF52540">
    <property type="entry name" value="P-loop containing nucleoside triphosphate hydrolases"/>
    <property type="match status" value="1"/>
</dbReference>
<feature type="coiled-coil region" evidence="13">
    <location>
        <begin position="542"/>
        <end position="569"/>
    </location>
</feature>
<dbReference type="InterPro" id="IPR016151">
    <property type="entry name" value="DNA_mismatch_repair_MutS_N"/>
</dbReference>
<evidence type="ECO:0000256" key="13">
    <source>
        <dbReference type="SAM" id="Coils"/>
    </source>
</evidence>
<dbReference type="GO" id="GO:0006298">
    <property type="term" value="P:mismatch repair"/>
    <property type="evidence" value="ECO:0000318"/>
    <property type="project" value="GO_Central"/>
</dbReference>
<evidence type="ECO:0000313" key="15">
    <source>
        <dbReference type="EMBL" id="EDV25122.1"/>
    </source>
</evidence>
<dbReference type="SUPFAM" id="SSF48334">
    <property type="entry name" value="DNA repair protein MutS, domain III"/>
    <property type="match status" value="1"/>
</dbReference>
<dbReference type="InterPro" id="IPR007695">
    <property type="entry name" value="DNA_mismatch_repair_MutS-lik_N"/>
</dbReference>
<evidence type="ECO:0000256" key="11">
    <source>
        <dbReference type="ARBA" id="ARBA00073545"/>
    </source>
</evidence>
<evidence type="ECO:0000256" key="1">
    <source>
        <dbReference type="ARBA" id="ARBA00004123"/>
    </source>
</evidence>
<dbReference type="InterPro" id="IPR007860">
    <property type="entry name" value="DNA_mmatch_repair_MutS_con_dom"/>
</dbReference>
<accession>B3RWE3</accession>
<keyword evidence="4 12" id="KW-0547">Nucleotide-binding</keyword>
<dbReference type="SMART" id="SM00533">
    <property type="entry name" value="MUTSd"/>
    <property type="match status" value="1"/>
</dbReference>
<dbReference type="HOGENOM" id="CLU_002472_10_0_1"/>
<name>B3RWE3_TRIAD</name>
<evidence type="ECO:0000256" key="9">
    <source>
        <dbReference type="ARBA" id="ARBA00023242"/>
    </source>
</evidence>
<dbReference type="Pfam" id="PF05188">
    <property type="entry name" value="MutS_II"/>
    <property type="match status" value="1"/>
</dbReference>
<evidence type="ECO:0000259" key="14">
    <source>
        <dbReference type="PROSITE" id="PS00486"/>
    </source>
</evidence>
<dbReference type="InterPro" id="IPR045076">
    <property type="entry name" value="MutS"/>
</dbReference>
<dbReference type="PIRSF" id="PIRSF005813">
    <property type="entry name" value="MSH2"/>
    <property type="match status" value="1"/>
</dbReference>
<dbReference type="PANTHER" id="PTHR11361">
    <property type="entry name" value="DNA MISMATCH REPAIR PROTEIN MUTS FAMILY MEMBER"/>
    <property type="match status" value="1"/>
</dbReference>
<dbReference type="InterPro" id="IPR027417">
    <property type="entry name" value="P-loop_NTPase"/>
</dbReference>
<dbReference type="SUPFAM" id="SSF53150">
    <property type="entry name" value="DNA repair protein MutS, domain II"/>
    <property type="match status" value="1"/>
</dbReference>
<dbReference type="FunFam" id="3.40.50.300:FF:000523">
    <property type="entry name" value="DNA mismatch repair protein"/>
    <property type="match status" value="1"/>
</dbReference>
<dbReference type="SMART" id="SM00534">
    <property type="entry name" value="MUTSac"/>
    <property type="match status" value="1"/>
</dbReference>
<dbReference type="Gene3D" id="3.40.1170.10">
    <property type="entry name" value="DNA repair protein MutS, domain I"/>
    <property type="match status" value="1"/>
</dbReference>
<evidence type="ECO:0000256" key="12">
    <source>
        <dbReference type="RuleBase" id="RU003756"/>
    </source>
</evidence>
<reference evidence="15 16" key="1">
    <citation type="journal article" date="2008" name="Nature">
        <title>The Trichoplax genome and the nature of placozoans.</title>
        <authorList>
            <person name="Srivastava M."/>
            <person name="Begovic E."/>
            <person name="Chapman J."/>
            <person name="Putnam N.H."/>
            <person name="Hellsten U."/>
            <person name="Kawashima T."/>
            <person name="Kuo A."/>
            <person name="Mitros T."/>
            <person name="Salamov A."/>
            <person name="Carpenter M.L."/>
            <person name="Signorovitch A.Y."/>
            <person name="Moreno M.A."/>
            <person name="Kamm K."/>
            <person name="Grimwood J."/>
            <person name="Schmutz J."/>
            <person name="Shapiro H."/>
            <person name="Grigoriev I.V."/>
            <person name="Buss L.W."/>
            <person name="Schierwater B."/>
            <person name="Dellaporta S.L."/>
            <person name="Rokhsar D.S."/>
        </authorList>
    </citation>
    <scope>NUCLEOTIDE SEQUENCE [LARGE SCALE GENOMIC DNA]</scope>
    <source>
        <strain evidence="15 16">Grell-BS-1999</strain>
    </source>
</reference>
<protein>
    <recommendedName>
        <fullName evidence="11">DNA mismatch repair protein MSH2</fullName>
    </recommendedName>
    <alternativeName>
        <fullName evidence="3">DNA mismatch repair protein Msh2</fullName>
    </alternativeName>
    <alternativeName>
        <fullName evidence="10">MutS protein homolog 2</fullName>
    </alternativeName>
</protein>
<keyword evidence="8 12" id="KW-0234">DNA repair</keyword>
<dbReference type="InterPro" id="IPR000432">
    <property type="entry name" value="DNA_mismatch_repair_MutS_C"/>
</dbReference>
<dbReference type="GO" id="GO:0032301">
    <property type="term" value="C:MutSalpha complex"/>
    <property type="evidence" value="ECO:0000318"/>
    <property type="project" value="GO_Central"/>
</dbReference>
<dbReference type="InterPro" id="IPR007861">
    <property type="entry name" value="DNA_mismatch_repair_MutS_clamp"/>
</dbReference>
<evidence type="ECO:0000256" key="10">
    <source>
        <dbReference type="ARBA" id="ARBA00029795"/>
    </source>
</evidence>
<dbReference type="Pfam" id="PF01624">
    <property type="entry name" value="MutS_I"/>
    <property type="match status" value="1"/>
</dbReference>
<dbReference type="GO" id="GO:0005634">
    <property type="term" value="C:nucleus"/>
    <property type="evidence" value="ECO:0000318"/>
    <property type="project" value="GO_Central"/>
</dbReference>
<dbReference type="RefSeq" id="XP_002113012.1">
    <property type="nucleotide sequence ID" value="XM_002112976.1"/>
</dbReference>
<feature type="domain" description="DNA mismatch repair proteins mutS family" evidence="14">
    <location>
        <begin position="736"/>
        <end position="752"/>
    </location>
</feature>
<proteinExistence type="inferred from homology"/>
<dbReference type="Gene3D" id="3.40.50.300">
    <property type="entry name" value="P-loop containing nucleotide triphosphate hydrolases"/>
    <property type="match status" value="1"/>
</dbReference>
<evidence type="ECO:0000256" key="3">
    <source>
        <dbReference type="ARBA" id="ARBA00019549"/>
    </source>
</evidence>
<dbReference type="Proteomes" id="UP000009022">
    <property type="component" value="Unassembled WGS sequence"/>
</dbReference>
<dbReference type="GO" id="GO:0006312">
    <property type="term" value="P:mitotic recombination"/>
    <property type="evidence" value="ECO:0000318"/>
    <property type="project" value="GO_Central"/>
</dbReference>
<evidence type="ECO:0000256" key="5">
    <source>
        <dbReference type="ARBA" id="ARBA00022763"/>
    </source>
</evidence>
<dbReference type="OrthoDB" id="295033at2759"/>
<dbReference type="NCBIfam" id="NF003810">
    <property type="entry name" value="PRK05399.1"/>
    <property type="match status" value="1"/>
</dbReference>
<dbReference type="GO" id="GO:0140664">
    <property type="term" value="F:ATP-dependent DNA damage sensor activity"/>
    <property type="evidence" value="ECO:0007669"/>
    <property type="project" value="InterPro"/>
</dbReference>
<dbReference type="InterPro" id="IPR032642">
    <property type="entry name" value="Msh2_ATP-bd"/>
</dbReference>
<dbReference type="PANTHER" id="PTHR11361:SF35">
    <property type="entry name" value="DNA MISMATCH REPAIR PROTEIN MSH2"/>
    <property type="match status" value="1"/>
</dbReference>
<keyword evidence="7 12" id="KW-0238">DNA-binding</keyword>
<keyword evidence="9" id="KW-0539">Nucleus</keyword>
<dbReference type="FunFam" id="3.40.1170.10:FF:000009">
    <property type="entry name" value="Mismatch repair ATPase"/>
    <property type="match status" value="1"/>
</dbReference>
<organism evidence="15 16">
    <name type="scientific">Trichoplax adhaerens</name>
    <name type="common">Trichoplax reptans</name>
    <dbReference type="NCBI Taxonomy" id="10228"/>
    <lineage>
        <taxon>Eukaryota</taxon>
        <taxon>Metazoa</taxon>
        <taxon>Placozoa</taxon>
        <taxon>Uniplacotomia</taxon>
        <taxon>Trichoplacea</taxon>
        <taxon>Trichoplacidae</taxon>
        <taxon>Trichoplax</taxon>
    </lineage>
</organism>
<dbReference type="CDD" id="cd03285">
    <property type="entry name" value="ABC_MSH2_euk"/>
    <property type="match status" value="1"/>
</dbReference>
<dbReference type="InterPro" id="IPR036678">
    <property type="entry name" value="MutS_con_dom_sf"/>
</dbReference>
<comment type="function">
    <text evidence="12">Component of the post-replicative DNA mismatch repair system (MMR).</text>
</comment>
<dbReference type="FunFam" id="3.30.420.110:FF:000002">
    <property type="entry name" value="DNA mismatch repair protein"/>
    <property type="match status" value="1"/>
</dbReference>
<dbReference type="AlphaFoldDB" id="B3RWE3"/>
<dbReference type="GO" id="GO:0030983">
    <property type="term" value="F:mismatched DNA binding"/>
    <property type="evidence" value="ECO:0000318"/>
    <property type="project" value="GO_Central"/>
</dbReference>
<evidence type="ECO:0000256" key="8">
    <source>
        <dbReference type="ARBA" id="ARBA00023204"/>
    </source>
</evidence>
<gene>
    <name evidence="15" type="ORF">TRIADDRAFT_56718</name>
</gene>
<dbReference type="GO" id="GO:0005524">
    <property type="term" value="F:ATP binding"/>
    <property type="evidence" value="ECO:0007669"/>
    <property type="project" value="UniProtKB-KW"/>
</dbReference>
<dbReference type="KEGG" id="tad:TRIADDRAFT_56718"/>
<keyword evidence="5 12" id="KW-0227">DNA damage</keyword>
<dbReference type="InterPro" id="IPR007696">
    <property type="entry name" value="DNA_mismatch_repair_MutS_core"/>
</dbReference>
<dbReference type="STRING" id="10228.B3RWE3"/>
<dbReference type="GeneID" id="6753779"/>
<evidence type="ECO:0000256" key="4">
    <source>
        <dbReference type="ARBA" id="ARBA00022741"/>
    </source>
</evidence>
<dbReference type="InterPro" id="IPR036187">
    <property type="entry name" value="DNA_mismatch_repair_MutS_sf"/>
</dbReference>
<dbReference type="Pfam" id="PF05190">
    <property type="entry name" value="MutS_IV"/>
    <property type="match status" value="1"/>
</dbReference>
<dbReference type="Pfam" id="PF05192">
    <property type="entry name" value="MutS_III"/>
    <property type="match status" value="1"/>
</dbReference>
<dbReference type="Gene3D" id="3.30.420.110">
    <property type="entry name" value="MutS, connector domain"/>
    <property type="match status" value="1"/>
</dbReference>
<evidence type="ECO:0000256" key="7">
    <source>
        <dbReference type="ARBA" id="ARBA00023125"/>
    </source>
</evidence>
<dbReference type="Gene3D" id="1.10.1420.10">
    <property type="match status" value="2"/>
</dbReference>
<evidence type="ECO:0000313" key="16">
    <source>
        <dbReference type="Proteomes" id="UP000009022"/>
    </source>
</evidence>
<comment type="subcellular location">
    <subcellularLocation>
        <location evidence="1">Nucleus</location>
    </subcellularLocation>
</comment>
<evidence type="ECO:0000256" key="6">
    <source>
        <dbReference type="ARBA" id="ARBA00022840"/>
    </source>
</evidence>
<dbReference type="FunCoup" id="B3RWE3">
    <property type="interactions" value="1988"/>
</dbReference>
<dbReference type="PhylomeDB" id="B3RWE3"/>
<dbReference type="EMBL" id="DS985245">
    <property type="protein sequence ID" value="EDV25122.1"/>
    <property type="molecule type" value="Genomic_DNA"/>
</dbReference>
<dbReference type="InterPro" id="IPR011184">
    <property type="entry name" value="DNA_mismatch_repair_Msh2"/>
</dbReference>
<evidence type="ECO:0000256" key="2">
    <source>
        <dbReference type="ARBA" id="ARBA00006271"/>
    </source>
</evidence>
<comment type="similarity">
    <text evidence="2 12">Belongs to the DNA mismatch repair MutS family.</text>
</comment>
<dbReference type="OMA" id="LVRFPQK"/>
<dbReference type="InParanoid" id="B3RWE3"/>
<dbReference type="CTD" id="6753779"/>
<keyword evidence="6" id="KW-0067">ATP-binding</keyword>
<dbReference type="eggNOG" id="KOG0219">
    <property type="taxonomic scope" value="Eukaryota"/>
</dbReference>
<dbReference type="FunFam" id="1.10.1420.10:FF:000003">
    <property type="entry name" value="DNA mismatch repair protein"/>
    <property type="match status" value="1"/>
</dbReference>